<organism evidence="1 2">
    <name type="scientific">Hygrophoropsis aurantiaca</name>
    <dbReference type="NCBI Taxonomy" id="72124"/>
    <lineage>
        <taxon>Eukaryota</taxon>
        <taxon>Fungi</taxon>
        <taxon>Dikarya</taxon>
        <taxon>Basidiomycota</taxon>
        <taxon>Agaricomycotina</taxon>
        <taxon>Agaricomycetes</taxon>
        <taxon>Agaricomycetidae</taxon>
        <taxon>Boletales</taxon>
        <taxon>Coniophorineae</taxon>
        <taxon>Hygrophoropsidaceae</taxon>
        <taxon>Hygrophoropsis</taxon>
    </lineage>
</organism>
<comment type="caution">
    <text evidence="1">The sequence shown here is derived from an EMBL/GenBank/DDBJ whole genome shotgun (WGS) entry which is preliminary data.</text>
</comment>
<name>A0ACB7ZVK0_9AGAM</name>
<gene>
    <name evidence="1" type="ORF">BJ138DRAFT_1118964</name>
</gene>
<evidence type="ECO:0000313" key="1">
    <source>
        <dbReference type="EMBL" id="KAH7904904.1"/>
    </source>
</evidence>
<evidence type="ECO:0000313" key="2">
    <source>
        <dbReference type="Proteomes" id="UP000790377"/>
    </source>
</evidence>
<accession>A0ACB7ZVK0</accession>
<keyword evidence="2" id="KW-1185">Reference proteome</keyword>
<protein>
    <submittedName>
        <fullName evidence="1">WD40-repeat-containing domain protein</fullName>
    </submittedName>
</protein>
<dbReference type="EMBL" id="MU268328">
    <property type="protein sequence ID" value="KAH7904904.1"/>
    <property type="molecule type" value="Genomic_DNA"/>
</dbReference>
<sequence>MELKAPYIPIATLRGHTDSVSALAFSPKGKYLASGGDDGTLMVWKISTGELLRRVFLSSPVLCLVWDPRVHGSIFCGCEDGTAVLLDSFQTNELAHGILTGTRAPVYAMAFYEPNAYVALGMGGEVHIAKEIASRQYATFVLLPKPSDFLDRPSDADLRIRVRSMHFTQENKLIVSYLIHGIVCWDIESRVQLWQISPGHEQVGYSAISPNAQHLLVSIMQGYVNLYSIGDRQELHKFEHSIDAKRNYPLNVNFLHDGRAVICGSSVGNVHIWDISGRHVQSLPHGDDVVQAVASMQLEKTRFIATATMATGSNTYIKIWRSHAVDKLSPFDRDISSWLRCEFGIEQSVLRRRPYRLASIVVVLFFCSYLAYIQLTLGHVAVEYGFFSSAALHLHLHLGARFFHQGIGRRAAIMEVLFAVMGCNHGNLGSPGRVTAFESLENVGFAHAKAGGK</sequence>
<proteinExistence type="predicted"/>
<dbReference type="Proteomes" id="UP000790377">
    <property type="component" value="Unassembled WGS sequence"/>
</dbReference>
<reference evidence="1" key="1">
    <citation type="journal article" date="2021" name="New Phytol.">
        <title>Evolutionary innovations through gain and loss of genes in the ectomycorrhizal Boletales.</title>
        <authorList>
            <person name="Wu G."/>
            <person name="Miyauchi S."/>
            <person name="Morin E."/>
            <person name="Kuo A."/>
            <person name="Drula E."/>
            <person name="Varga T."/>
            <person name="Kohler A."/>
            <person name="Feng B."/>
            <person name="Cao Y."/>
            <person name="Lipzen A."/>
            <person name="Daum C."/>
            <person name="Hundley H."/>
            <person name="Pangilinan J."/>
            <person name="Johnson J."/>
            <person name="Barry K."/>
            <person name="LaButti K."/>
            <person name="Ng V."/>
            <person name="Ahrendt S."/>
            <person name="Min B."/>
            <person name="Choi I.G."/>
            <person name="Park H."/>
            <person name="Plett J.M."/>
            <person name="Magnuson J."/>
            <person name="Spatafora J.W."/>
            <person name="Nagy L.G."/>
            <person name="Henrissat B."/>
            <person name="Grigoriev I.V."/>
            <person name="Yang Z.L."/>
            <person name="Xu J."/>
            <person name="Martin F.M."/>
        </authorList>
    </citation>
    <scope>NUCLEOTIDE SEQUENCE</scope>
    <source>
        <strain evidence="1">ATCC 28755</strain>
    </source>
</reference>